<dbReference type="InterPro" id="IPR010099">
    <property type="entry name" value="SDR39U1"/>
</dbReference>
<dbReference type="PANTHER" id="PTHR11092">
    <property type="entry name" value="SUGAR NUCLEOTIDE EPIMERASE RELATED"/>
    <property type="match status" value="1"/>
</dbReference>
<evidence type="ECO:0000256" key="1">
    <source>
        <dbReference type="ARBA" id="ARBA00009353"/>
    </source>
</evidence>
<evidence type="ECO:0000313" key="5">
    <source>
        <dbReference type="Proteomes" id="UP000243900"/>
    </source>
</evidence>
<dbReference type="PANTHER" id="PTHR11092:SF0">
    <property type="entry name" value="EPIMERASE FAMILY PROTEIN SDR39U1"/>
    <property type="match status" value="1"/>
</dbReference>
<dbReference type="InterPro" id="IPR001509">
    <property type="entry name" value="Epimerase_deHydtase"/>
</dbReference>
<feature type="domain" description="NAD-dependent epimerase/dehydratase" evidence="2">
    <location>
        <begin position="3"/>
        <end position="233"/>
    </location>
</feature>
<dbReference type="OrthoDB" id="9801773at2"/>
<evidence type="ECO:0000259" key="2">
    <source>
        <dbReference type="Pfam" id="PF01370"/>
    </source>
</evidence>
<comment type="similarity">
    <text evidence="1">Belongs to the NAD(P)-dependent epimerase/dehydratase family. SDR39U1 subfamily.</text>
</comment>
<keyword evidence="5" id="KW-1185">Reference proteome</keyword>
<dbReference type="NCBIfam" id="TIGR01777">
    <property type="entry name" value="yfcH"/>
    <property type="match status" value="1"/>
</dbReference>
<dbReference type="Pfam" id="PF01370">
    <property type="entry name" value="Epimerase"/>
    <property type="match status" value="1"/>
</dbReference>
<proteinExistence type="inferred from homology"/>
<dbReference type="Pfam" id="PF08338">
    <property type="entry name" value="DUF1731"/>
    <property type="match status" value="1"/>
</dbReference>
<dbReference type="InterPro" id="IPR036291">
    <property type="entry name" value="NAD(P)-bd_dom_sf"/>
</dbReference>
<accession>A0A2P6AT21</accession>
<organism evidence="4 5">
    <name type="scientific">Amnimonas aquatica</name>
    <dbReference type="NCBI Taxonomy" id="2094561"/>
    <lineage>
        <taxon>Bacteria</taxon>
        <taxon>Pseudomonadati</taxon>
        <taxon>Pseudomonadota</taxon>
        <taxon>Gammaproteobacteria</taxon>
        <taxon>Moraxellales</taxon>
        <taxon>Moraxellaceae</taxon>
        <taxon>Amnimonas</taxon>
    </lineage>
</organism>
<feature type="domain" description="DUF1731" evidence="3">
    <location>
        <begin position="261"/>
        <end position="306"/>
    </location>
</feature>
<sequence length="312" mass="34092">MDILITGGTGFIGSLLVPVLAGADDRDQGDRLTLLTRHPERAAARHASLVARGRVRLIRSLDELGRDEAFDAVINLAGEGIADRPWTAQRRRELHASRIVLTESLGDWMRRARHKPSVLISGSAVGWYGDQGNRLLEEEAAADTGAYTHRLCDDWEKAALAAAPEGTRVCILRTGVVIGPGGGLLRRLLPLFGLGLGGPVGSGEQYVSWVSLSDVVQVILRLLTDRELRGVFNLTGPRPVTNAEFAQTLAGLLRRPALLRVPTSVLRLTMGDMSALLLDSQRALPSRLLQLRYNFLHPTLEDALRWTLSRRG</sequence>
<gene>
    <name evidence="4" type="ORF">C5O18_04470</name>
</gene>
<evidence type="ECO:0000259" key="3">
    <source>
        <dbReference type="Pfam" id="PF08338"/>
    </source>
</evidence>
<dbReference type="SUPFAM" id="SSF51735">
    <property type="entry name" value="NAD(P)-binding Rossmann-fold domains"/>
    <property type="match status" value="1"/>
</dbReference>
<protein>
    <submittedName>
        <fullName evidence="4">TIGR01777 family protein</fullName>
    </submittedName>
</protein>
<reference evidence="5" key="1">
    <citation type="submission" date="2018-02" db="EMBL/GenBank/DDBJ databases">
        <title>Genome sequencing of Solimonas sp. HR-BB.</title>
        <authorList>
            <person name="Lee Y."/>
            <person name="Jeon C.O."/>
        </authorList>
    </citation>
    <scope>NUCLEOTIDE SEQUENCE [LARGE SCALE GENOMIC DNA]</scope>
    <source>
        <strain evidence="5">HR-E</strain>
    </source>
</reference>
<dbReference type="Gene3D" id="3.40.50.720">
    <property type="entry name" value="NAD(P)-binding Rossmann-like Domain"/>
    <property type="match status" value="1"/>
</dbReference>
<dbReference type="RefSeq" id="WP_105191830.1">
    <property type="nucleotide sequence ID" value="NZ_PTQZ01000074.1"/>
</dbReference>
<comment type="caution">
    <text evidence="4">The sequence shown here is derived from an EMBL/GenBank/DDBJ whole genome shotgun (WGS) entry which is preliminary data.</text>
</comment>
<dbReference type="AlphaFoldDB" id="A0A2P6AT21"/>
<dbReference type="InterPro" id="IPR013549">
    <property type="entry name" value="DUF1731"/>
</dbReference>
<evidence type="ECO:0000313" key="4">
    <source>
        <dbReference type="EMBL" id="PQA45343.1"/>
    </source>
</evidence>
<name>A0A2P6AT21_9GAMM</name>
<dbReference type="Proteomes" id="UP000243900">
    <property type="component" value="Unassembled WGS sequence"/>
</dbReference>
<dbReference type="EMBL" id="PTQZ01000074">
    <property type="protein sequence ID" value="PQA45343.1"/>
    <property type="molecule type" value="Genomic_DNA"/>
</dbReference>